<reference evidence="1 2" key="1">
    <citation type="submission" date="2014-03" db="EMBL/GenBank/DDBJ databases">
        <title>Bradyrhizobium valentinum sp. nov., isolated from effective nodules of Lupinus mariae-josephae, a lupine endemic of basic-lime soils in Eastern Spain.</title>
        <authorList>
            <person name="Duran D."/>
            <person name="Rey L."/>
            <person name="Navarro A."/>
            <person name="Busquets A."/>
            <person name="Imperial J."/>
            <person name="Ruiz-Argueso T."/>
        </authorList>
    </citation>
    <scope>NUCLEOTIDE SEQUENCE [LARGE SCALE GENOMIC DNA]</scope>
    <source>
        <strain evidence="1 2">CCBAU 23086</strain>
    </source>
</reference>
<protein>
    <submittedName>
        <fullName evidence="1">Uncharacterized protein</fullName>
    </submittedName>
</protein>
<accession>A0A0R3MMI5</accession>
<evidence type="ECO:0000313" key="1">
    <source>
        <dbReference type="EMBL" id="KRR21137.1"/>
    </source>
</evidence>
<sequence>MTDLIREDRELSIGELDAVSGGSMLDMAIAAYEKYLQGVGQRLMDAVHPPKPTMSLHMR</sequence>
<gene>
    <name evidence="1" type="ORF">CQ14_21970</name>
</gene>
<name>A0A0R3MMI5_9BRAD</name>
<dbReference type="RefSeq" id="WP_057860104.1">
    <property type="nucleotide sequence ID" value="NZ_LLYB01000082.1"/>
</dbReference>
<evidence type="ECO:0000313" key="2">
    <source>
        <dbReference type="Proteomes" id="UP000051660"/>
    </source>
</evidence>
<comment type="caution">
    <text evidence="1">The sequence shown here is derived from an EMBL/GenBank/DDBJ whole genome shotgun (WGS) entry which is preliminary data.</text>
</comment>
<dbReference type="AlphaFoldDB" id="A0A0R3MMI5"/>
<proteinExistence type="predicted"/>
<dbReference type="Proteomes" id="UP000051660">
    <property type="component" value="Unassembled WGS sequence"/>
</dbReference>
<organism evidence="1 2">
    <name type="scientific">Bradyrhizobium lablabi</name>
    <dbReference type="NCBI Taxonomy" id="722472"/>
    <lineage>
        <taxon>Bacteria</taxon>
        <taxon>Pseudomonadati</taxon>
        <taxon>Pseudomonadota</taxon>
        <taxon>Alphaproteobacteria</taxon>
        <taxon>Hyphomicrobiales</taxon>
        <taxon>Nitrobacteraceae</taxon>
        <taxon>Bradyrhizobium</taxon>
    </lineage>
</organism>
<dbReference type="EMBL" id="LLYB01000082">
    <property type="protein sequence ID" value="KRR21137.1"/>
    <property type="molecule type" value="Genomic_DNA"/>
</dbReference>